<dbReference type="HAMAP" id="MF_00057">
    <property type="entry name" value="KdsB"/>
    <property type="match status" value="1"/>
</dbReference>
<accession>A0ABV3TZ64</accession>
<keyword evidence="4" id="KW-0963">Cytoplasm</keyword>
<dbReference type="NCBIfam" id="NF003952">
    <property type="entry name" value="PRK05450.1-5"/>
    <property type="match status" value="1"/>
</dbReference>
<dbReference type="RefSeq" id="WP_368376126.1">
    <property type="nucleotide sequence ID" value="NZ_JBFRYB010000001.1"/>
</dbReference>
<dbReference type="InterPro" id="IPR003329">
    <property type="entry name" value="Cytidylyl_trans"/>
</dbReference>
<dbReference type="EMBL" id="JBFRYB010000001">
    <property type="protein sequence ID" value="MEX1666039.1"/>
    <property type="molecule type" value="Genomic_DNA"/>
</dbReference>
<evidence type="ECO:0000256" key="4">
    <source>
        <dbReference type="HAMAP-Rule" id="MF_00057"/>
    </source>
</evidence>
<dbReference type="SUPFAM" id="SSF53448">
    <property type="entry name" value="Nucleotide-diphospho-sugar transferases"/>
    <property type="match status" value="1"/>
</dbReference>
<comment type="catalytic activity">
    <reaction evidence="4">
        <text>3-deoxy-alpha-D-manno-oct-2-ulosonate + CTP = CMP-3-deoxy-beta-D-manno-octulosonate + diphosphate</text>
        <dbReference type="Rhea" id="RHEA:23448"/>
        <dbReference type="ChEBI" id="CHEBI:33019"/>
        <dbReference type="ChEBI" id="CHEBI:37563"/>
        <dbReference type="ChEBI" id="CHEBI:85986"/>
        <dbReference type="ChEBI" id="CHEBI:85987"/>
        <dbReference type="EC" id="2.7.7.38"/>
    </reaction>
</comment>
<comment type="pathway">
    <text evidence="4">Nucleotide-sugar biosynthesis; CMP-3-deoxy-D-manno-octulosonate biosynthesis; CMP-3-deoxy-D-manno-octulosonate from 3-deoxy-D-manno-octulosonate and CTP: step 1/1.</text>
</comment>
<keyword evidence="6" id="KW-1185">Reference proteome</keyword>
<dbReference type="PANTHER" id="PTHR42866">
    <property type="entry name" value="3-DEOXY-MANNO-OCTULOSONATE CYTIDYLYLTRANSFERASE"/>
    <property type="match status" value="1"/>
</dbReference>
<keyword evidence="3 4" id="KW-0448">Lipopolysaccharide biosynthesis</keyword>
<evidence type="ECO:0000256" key="2">
    <source>
        <dbReference type="ARBA" id="ARBA00022695"/>
    </source>
</evidence>
<evidence type="ECO:0000313" key="5">
    <source>
        <dbReference type="EMBL" id="MEX1666039.1"/>
    </source>
</evidence>
<dbReference type="Gene3D" id="3.90.550.10">
    <property type="entry name" value="Spore Coat Polysaccharide Biosynthesis Protein SpsA, Chain A"/>
    <property type="match status" value="1"/>
</dbReference>
<reference evidence="5 6" key="1">
    <citation type="journal article" date="2011" name="Int. J. Syst. Evol. Microbiol.">
        <title>Zhongshania antarctica gen. nov., sp. nov. and Zhongshania guokunii sp. nov., gammaproteobacteria respectively isolated from coastal attached (fast) ice and surface seawater of the Antarctic.</title>
        <authorList>
            <person name="Li H.J."/>
            <person name="Zhang X.Y."/>
            <person name="Chen C.X."/>
            <person name="Zhang Y.J."/>
            <person name="Gao Z.M."/>
            <person name="Yu Y."/>
            <person name="Chen X.L."/>
            <person name="Chen B."/>
            <person name="Zhang Y.Z."/>
        </authorList>
    </citation>
    <scope>NUCLEOTIDE SEQUENCE [LARGE SCALE GENOMIC DNA]</scope>
    <source>
        <strain evidence="5 6">R06B22</strain>
    </source>
</reference>
<proteinExistence type="inferred from homology"/>
<gene>
    <name evidence="4 5" type="primary">kdsB</name>
    <name evidence="5" type="ORF">AB4875_11130</name>
</gene>
<comment type="caution">
    <text evidence="5">The sequence shown here is derived from an EMBL/GenBank/DDBJ whole genome shotgun (WGS) entry which is preliminary data.</text>
</comment>
<dbReference type="NCBIfam" id="TIGR00466">
    <property type="entry name" value="kdsB"/>
    <property type="match status" value="1"/>
</dbReference>
<evidence type="ECO:0000256" key="3">
    <source>
        <dbReference type="ARBA" id="ARBA00022985"/>
    </source>
</evidence>
<evidence type="ECO:0000256" key="1">
    <source>
        <dbReference type="ARBA" id="ARBA00022679"/>
    </source>
</evidence>
<comment type="function">
    <text evidence="4">Activates KDO (a required 8-carbon sugar) for incorporation into bacterial lipopolysaccharide in Gram-negative bacteria.</text>
</comment>
<keyword evidence="2 4" id="KW-0548">Nucleotidyltransferase</keyword>
<keyword evidence="1 4" id="KW-0808">Transferase</keyword>
<evidence type="ECO:0000313" key="6">
    <source>
        <dbReference type="Proteomes" id="UP001557484"/>
    </source>
</evidence>
<organism evidence="5 6">
    <name type="scientific">Zhongshania arctica</name>
    <dbReference type="NCBI Taxonomy" id="3238302"/>
    <lineage>
        <taxon>Bacteria</taxon>
        <taxon>Pseudomonadati</taxon>
        <taxon>Pseudomonadota</taxon>
        <taxon>Gammaproteobacteria</taxon>
        <taxon>Cellvibrionales</taxon>
        <taxon>Spongiibacteraceae</taxon>
        <taxon>Zhongshania</taxon>
    </lineage>
</organism>
<dbReference type="GO" id="GO:0008690">
    <property type="term" value="F:3-deoxy-manno-octulosonate cytidylyltransferase activity"/>
    <property type="evidence" value="ECO:0007669"/>
    <property type="project" value="UniProtKB-EC"/>
</dbReference>
<dbReference type="InterPro" id="IPR004528">
    <property type="entry name" value="KdsB"/>
</dbReference>
<name>A0ABV3TZ64_9GAMM</name>
<protein>
    <recommendedName>
        <fullName evidence="4">3-deoxy-manno-octulosonate cytidylyltransferase</fullName>
        <ecNumber evidence="4">2.7.7.38</ecNumber>
    </recommendedName>
    <alternativeName>
        <fullName evidence="4">CMP-2-keto-3-deoxyoctulosonic acid synthase</fullName>
        <shortName evidence="4">CKS</shortName>
        <shortName evidence="4">CMP-KDO synthase</shortName>
    </alternativeName>
</protein>
<comment type="similarity">
    <text evidence="4">Belongs to the KdsB family.</text>
</comment>
<dbReference type="PANTHER" id="PTHR42866:SF2">
    <property type="entry name" value="3-DEOXY-MANNO-OCTULOSONATE CYTIDYLYLTRANSFERASE, MITOCHONDRIAL"/>
    <property type="match status" value="1"/>
</dbReference>
<sequence>MSYTVIIPARFASSRLPGKPLMDIAGKPMIQHVWERAKESDASRVVIATEDQRVFEACQKFGADVVMTLATHESGTDRLQEVVAKLGLADEDIVVNVQGDEPLIPREAIAQVANNLALNTQAGISTLGEAISDKATVFNPNAVKAVCDRAGFALYFSRAPMPWCRDEWSADALASEQRDGQGGLPETAPFMRHIGIYGYRVGFLHQFVTWPMGILERVEKLEQLRAMENGVRIHIELACVNIPGGVDTEADLNAVRAHLSGNA</sequence>
<dbReference type="NCBIfam" id="NF009905">
    <property type="entry name" value="PRK13368.1"/>
    <property type="match status" value="1"/>
</dbReference>
<dbReference type="CDD" id="cd02517">
    <property type="entry name" value="CMP-KDO-Synthetase"/>
    <property type="match status" value="1"/>
</dbReference>
<dbReference type="InterPro" id="IPR029044">
    <property type="entry name" value="Nucleotide-diphossugar_trans"/>
</dbReference>
<dbReference type="EC" id="2.7.7.38" evidence="4"/>
<comment type="subcellular location">
    <subcellularLocation>
        <location evidence="4">Cytoplasm</location>
    </subcellularLocation>
</comment>
<dbReference type="Pfam" id="PF02348">
    <property type="entry name" value="CTP_transf_3"/>
    <property type="match status" value="1"/>
</dbReference>
<dbReference type="Proteomes" id="UP001557484">
    <property type="component" value="Unassembled WGS sequence"/>
</dbReference>
<dbReference type="NCBIfam" id="NF003950">
    <property type="entry name" value="PRK05450.1-3"/>
    <property type="match status" value="1"/>
</dbReference>